<dbReference type="PANTHER" id="PTHR14155:SF518">
    <property type="entry name" value="RING-TYPE DOMAIN-CONTAINING PROTEIN"/>
    <property type="match status" value="1"/>
</dbReference>
<evidence type="ECO:0000256" key="1">
    <source>
        <dbReference type="ARBA" id="ARBA00000900"/>
    </source>
</evidence>
<evidence type="ECO:0000256" key="4">
    <source>
        <dbReference type="ARBA" id="ARBA00022771"/>
    </source>
</evidence>
<dbReference type="SMART" id="SM00184">
    <property type="entry name" value="RING"/>
    <property type="match status" value="1"/>
</dbReference>
<sequence length="202" mass="21800">MARFFRDLAPATFAWPPEYSSVPSLPQARPPPSPTSENDQPPSQGGVVAGLVIGFLALLLLGAVVYSLCKGRRQSRALARARARAAAWAAVPAARLRAREDDQRRQHLRRASGPGLTMARLPAFTYNQSLKHNVVGTGEEAATCSVCLGAFEHGESVRLLPACLHLFHVECIDPWLDAHSTCPICRSDTDPTVDVAARLPTV</sequence>
<feature type="domain" description="RING-type" evidence="10">
    <location>
        <begin position="144"/>
        <end position="186"/>
    </location>
</feature>
<evidence type="ECO:0000313" key="12">
    <source>
        <dbReference type="Proteomes" id="UP001231189"/>
    </source>
</evidence>
<dbReference type="EMBL" id="JAUUTY010000007">
    <property type="protein sequence ID" value="KAK1610406.1"/>
    <property type="molecule type" value="Genomic_DNA"/>
</dbReference>
<accession>A0AAD8QYA4</accession>
<dbReference type="Gene3D" id="3.30.40.10">
    <property type="entry name" value="Zinc/RING finger domain, C3HC4 (zinc finger)"/>
    <property type="match status" value="1"/>
</dbReference>
<evidence type="ECO:0000259" key="10">
    <source>
        <dbReference type="PROSITE" id="PS50089"/>
    </source>
</evidence>
<feature type="region of interest" description="Disordered" evidence="8">
    <location>
        <begin position="20"/>
        <end position="43"/>
    </location>
</feature>
<organism evidence="11 12">
    <name type="scientific">Lolium multiflorum</name>
    <name type="common">Italian ryegrass</name>
    <name type="synonym">Lolium perenne subsp. multiflorum</name>
    <dbReference type="NCBI Taxonomy" id="4521"/>
    <lineage>
        <taxon>Eukaryota</taxon>
        <taxon>Viridiplantae</taxon>
        <taxon>Streptophyta</taxon>
        <taxon>Embryophyta</taxon>
        <taxon>Tracheophyta</taxon>
        <taxon>Spermatophyta</taxon>
        <taxon>Magnoliopsida</taxon>
        <taxon>Liliopsida</taxon>
        <taxon>Poales</taxon>
        <taxon>Poaceae</taxon>
        <taxon>BOP clade</taxon>
        <taxon>Pooideae</taxon>
        <taxon>Poodae</taxon>
        <taxon>Poeae</taxon>
        <taxon>Poeae Chloroplast Group 2 (Poeae type)</taxon>
        <taxon>Loliodinae</taxon>
        <taxon>Loliinae</taxon>
        <taxon>Lolium</taxon>
    </lineage>
</organism>
<dbReference type="Pfam" id="PF13639">
    <property type="entry name" value="zf-RING_2"/>
    <property type="match status" value="1"/>
</dbReference>
<dbReference type="AlphaFoldDB" id="A0AAD8QYA4"/>
<keyword evidence="4 7" id="KW-0863">Zinc-finger</keyword>
<evidence type="ECO:0000256" key="9">
    <source>
        <dbReference type="SAM" id="Phobius"/>
    </source>
</evidence>
<dbReference type="GO" id="GO:0061630">
    <property type="term" value="F:ubiquitin protein ligase activity"/>
    <property type="evidence" value="ECO:0007669"/>
    <property type="project" value="UniProtKB-EC"/>
</dbReference>
<feature type="transmembrane region" description="Helical" evidence="9">
    <location>
        <begin position="47"/>
        <end position="69"/>
    </location>
</feature>
<keyword evidence="9" id="KW-0812">Transmembrane</keyword>
<comment type="similarity">
    <text evidence="6">Belongs to the RING-type zinc finger family. ATL subfamily.</text>
</comment>
<reference evidence="11" key="1">
    <citation type="submission" date="2023-07" db="EMBL/GenBank/DDBJ databases">
        <title>A chromosome-level genome assembly of Lolium multiflorum.</title>
        <authorList>
            <person name="Chen Y."/>
            <person name="Copetti D."/>
            <person name="Kolliker R."/>
            <person name="Studer B."/>
        </authorList>
    </citation>
    <scope>NUCLEOTIDE SEQUENCE</scope>
    <source>
        <strain evidence="11">02402/16</strain>
        <tissue evidence="11">Leaf</tissue>
    </source>
</reference>
<evidence type="ECO:0000256" key="8">
    <source>
        <dbReference type="SAM" id="MobiDB-lite"/>
    </source>
</evidence>
<evidence type="ECO:0000256" key="7">
    <source>
        <dbReference type="PROSITE-ProRule" id="PRU00175"/>
    </source>
</evidence>
<dbReference type="Proteomes" id="UP001231189">
    <property type="component" value="Unassembled WGS sequence"/>
</dbReference>
<evidence type="ECO:0000313" key="11">
    <source>
        <dbReference type="EMBL" id="KAK1610406.1"/>
    </source>
</evidence>
<keyword evidence="12" id="KW-1185">Reference proteome</keyword>
<dbReference type="InterPro" id="IPR053238">
    <property type="entry name" value="RING-H2_zinc_finger"/>
</dbReference>
<evidence type="ECO:0000256" key="3">
    <source>
        <dbReference type="ARBA" id="ARBA00022723"/>
    </source>
</evidence>
<evidence type="ECO:0000256" key="2">
    <source>
        <dbReference type="ARBA" id="ARBA00012483"/>
    </source>
</evidence>
<keyword evidence="9" id="KW-0472">Membrane</keyword>
<dbReference type="GO" id="GO:0008270">
    <property type="term" value="F:zinc ion binding"/>
    <property type="evidence" value="ECO:0007669"/>
    <property type="project" value="UniProtKB-KW"/>
</dbReference>
<dbReference type="InterPro" id="IPR001841">
    <property type="entry name" value="Znf_RING"/>
</dbReference>
<dbReference type="PROSITE" id="PS50089">
    <property type="entry name" value="ZF_RING_2"/>
    <property type="match status" value="1"/>
</dbReference>
<dbReference type="CDD" id="cd16461">
    <property type="entry name" value="RING-H2_EL5-like"/>
    <property type="match status" value="1"/>
</dbReference>
<dbReference type="EC" id="2.3.2.27" evidence="2"/>
<comment type="catalytic activity">
    <reaction evidence="1">
        <text>S-ubiquitinyl-[E2 ubiquitin-conjugating enzyme]-L-cysteine + [acceptor protein]-L-lysine = [E2 ubiquitin-conjugating enzyme]-L-cysteine + N(6)-ubiquitinyl-[acceptor protein]-L-lysine.</text>
        <dbReference type="EC" id="2.3.2.27"/>
    </reaction>
</comment>
<keyword evidence="5" id="KW-0862">Zinc</keyword>
<evidence type="ECO:0000256" key="6">
    <source>
        <dbReference type="ARBA" id="ARBA00024209"/>
    </source>
</evidence>
<gene>
    <name evidence="11" type="ORF">QYE76_034079</name>
</gene>
<dbReference type="SUPFAM" id="SSF57850">
    <property type="entry name" value="RING/U-box"/>
    <property type="match status" value="1"/>
</dbReference>
<keyword evidence="3" id="KW-0479">Metal-binding</keyword>
<comment type="caution">
    <text evidence="11">The sequence shown here is derived from an EMBL/GenBank/DDBJ whole genome shotgun (WGS) entry which is preliminary data.</text>
</comment>
<keyword evidence="9" id="KW-1133">Transmembrane helix</keyword>
<evidence type="ECO:0000256" key="5">
    <source>
        <dbReference type="ARBA" id="ARBA00022833"/>
    </source>
</evidence>
<name>A0AAD8QYA4_LOLMU</name>
<dbReference type="FunFam" id="3.30.40.10:FF:000984">
    <property type="entry name" value="Putative RING zinc finger domain superfamily protein"/>
    <property type="match status" value="1"/>
</dbReference>
<proteinExistence type="inferred from homology"/>
<dbReference type="InterPro" id="IPR013083">
    <property type="entry name" value="Znf_RING/FYVE/PHD"/>
</dbReference>
<dbReference type="PANTHER" id="PTHR14155">
    <property type="entry name" value="RING FINGER DOMAIN-CONTAINING"/>
    <property type="match status" value="1"/>
</dbReference>
<protein>
    <recommendedName>
        <fullName evidence="2">RING-type E3 ubiquitin transferase</fullName>
        <ecNumber evidence="2">2.3.2.27</ecNumber>
    </recommendedName>
</protein>